<dbReference type="Pfam" id="PF00356">
    <property type="entry name" value="LacI"/>
    <property type="match status" value="1"/>
</dbReference>
<dbReference type="CDD" id="cd01392">
    <property type="entry name" value="HTH_LacI"/>
    <property type="match status" value="1"/>
</dbReference>
<reference evidence="5 6" key="1">
    <citation type="submission" date="2023-07" db="EMBL/GenBank/DDBJ databases">
        <title>Sorghum-associated microbial communities from plants grown in Nebraska, USA.</title>
        <authorList>
            <person name="Schachtman D."/>
        </authorList>
    </citation>
    <scope>NUCLEOTIDE SEQUENCE [LARGE SCALE GENOMIC DNA]</scope>
    <source>
        <strain evidence="5 6">2980</strain>
    </source>
</reference>
<protein>
    <submittedName>
        <fullName evidence="5">LacI family transcriptional regulator</fullName>
    </submittedName>
</protein>
<keyword evidence="2" id="KW-0238">DNA-binding</keyword>
<name>A0ABU1S9Z8_9MICO</name>
<dbReference type="Pfam" id="PF13377">
    <property type="entry name" value="Peripla_BP_3"/>
    <property type="match status" value="1"/>
</dbReference>
<dbReference type="Gene3D" id="1.10.260.40">
    <property type="entry name" value="lambda repressor-like DNA-binding domains"/>
    <property type="match status" value="1"/>
</dbReference>
<sequence length="363" mass="38187">MKPANVYDVAAAAGVSTATVSRYFRSPEKLSQATLDLVREAVDRLGYLPSGMARGLAERQTGAVGLYSFSGHEPDELIDADRAADSEGPVRPRLYPLFADEVLRGVELECTLRRLPLVVGWQLGREAGISLDEIARRVDGVVVLPSTISEAQLAQLAKTKAVVLVSQPGGGRDGIDSVVVDNEGGMAALAEHLVHVHGVRALWYAGPENGYEHEARRRGLDSALARAGVPLPGPTVVDAGSRAASREIAARLLAAEEPPRAIVCASDQTALGVMEAVRAAGHRIPEDVIVTGFDGIDAGRLTDPGLTTVRQPMERLGRAAMGLLAERLADPGLGPRNPMLPVELLLRGSCGCGDGRPASISVS</sequence>
<gene>
    <name evidence="5" type="ORF">J2Y69_000224</name>
</gene>
<comment type="caution">
    <text evidence="5">The sequence shown here is derived from an EMBL/GenBank/DDBJ whole genome shotgun (WGS) entry which is preliminary data.</text>
</comment>
<dbReference type="Proteomes" id="UP001259347">
    <property type="component" value="Unassembled WGS sequence"/>
</dbReference>
<evidence type="ECO:0000313" key="6">
    <source>
        <dbReference type="Proteomes" id="UP001259347"/>
    </source>
</evidence>
<dbReference type="InterPro" id="IPR046335">
    <property type="entry name" value="LacI/GalR-like_sensor"/>
</dbReference>
<feature type="domain" description="HTH lacI-type" evidence="4">
    <location>
        <begin position="4"/>
        <end position="58"/>
    </location>
</feature>
<dbReference type="CDD" id="cd06267">
    <property type="entry name" value="PBP1_LacI_sugar_binding-like"/>
    <property type="match status" value="1"/>
</dbReference>
<dbReference type="SUPFAM" id="SSF47413">
    <property type="entry name" value="lambda repressor-like DNA-binding domains"/>
    <property type="match status" value="1"/>
</dbReference>
<evidence type="ECO:0000256" key="1">
    <source>
        <dbReference type="ARBA" id="ARBA00023015"/>
    </source>
</evidence>
<organism evidence="5 6">
    <name type="scientific">Microbacterium resistens</name>
    <dbReference type="NCBI Taxonomy" id="156977"/>
    <lineage>
        <taxon>Bacteria</taxon>
        <taxon>Bacillati</taxon>
        <taxon>Actinomycetota</taxon>
        <taxon>Actinomycetes</taxon>
        <taxon>Micrococcales</taxon>
        <taxon>Microbacteriaceae</taxon>
        <taxon>Microbacterium</taxon>
    </lineage>
</organism>
<evidence type="ECO:0000256" key="3">
    <source>
        <dbReference type="ARBA" id="ARBA00023163"/>
    </source>
</evidence>
<dbReference type="PANTHER" id="PTHR30146:SF109">
    <property type="entry name" value="HTH-TYPE TRANSCRIPTIONAL REGULATOR GALS"/>
    <property type="match status" value="1"/>
</dbReference>
<dbReference type="PROSITE" id="PS50932">
    <property type="entry name" value="HTH_LACI_2"/>
    <property type="match status" value="1"/>
</dbReference>
<dbReference type="PANTHER" id="PTHR30146">
    <property type="entry name" value="LACI-RELATED TRANSCRIPTIONAL REPRESSOR"/>
    <property type="match status" value="1"/>
</dbReference>
<dbReference type="InterPro" id="IPR028082">
    <property type="entry name" value="Peripla_BP_I"/>
</dbReference>
<accession>A0ABU1S9Z8</accession>
<keyword evidence="1" id="KW-0805">Transcription regulation</keyword>
<dbReference type="RefSeq" id="WP_310016663.1">
    <property type="nucleotide sequence ID" value="NZ_JAVDUM010000001.1"/>
</dbReference>
<dbReference type="EMBL" id="JAVDUM010000001">
    <property type="protein sequence ID" value="MDR6865642.1"/>
    <property type="molecule type" value="Genomic_DNA"/>
</dbReference>
<proteinExistence type="predicted"/>
<dbReference type="SUPFAM" id="SSF53822">
    <property type="entry name" value="Periplasmic binding protein-like I"/>
    <property type="match status" value="1"/>
</dbReference>
<evidence type="ECO:0000313" key="5">
    <source>
        <dbReference type="EMBL" id="MDR6865642.1"/>
    </source>
</evidence>
<evidence type="ECO:0000256" key="2">
    <source>
        <dbReference type="ARBA" id="ARBA00023125"/>
    </source>
</evidence>
<dbReference type="InterPro" id="IPR000843">
    <property type="entry name" value="HTH_LacI"/>
</dbReference>
<keyword evidence="6" id="KW-1185">Reference proteome</keyword>
<keyword evidence="3" id="KW-0804">Transcription</keyword>
<dbReference type="Gene3D" id="3.40.50.2300">
    <property type="match status" value="2"/>
</dbReference>
<dbReference type="InterPro" id="IPR010982">
    <property type="entry name" value="Lambda_DNA-bd_dom_sf"/>
</dbReference>
<dbReference type="SMART" id="SM00354">
    <property type="entry name" value="HTH_LACI"/>
    <property type="match status" value="1"/>
</dbReference>
<evidence type="ECO:0000259" key="4">
    <source>
        <dbReference type="PROSITE" id="PS50932"/>
    </source>
</evidence>